<dbReference type="Proteomes" id="UP001515480">
    <property type="component" value="Unassembled WGS sequence"/>
</dbReference>
<dbReference type="EMBL" id="JBGBPQ010000004">
    <property type="protein sequence ID" value="KAL1526016.1"/>
    <property type="molecule type" value="Genomic_DNA"/>
</dbReference>
<comment type="caution">
    <text evidence="2">The sequence shown here is derived from an EMBL/GenBank/DDBJ whole genome shotgun (WGS) entry which is preliminary data.</text>
</comment>
<evidence type="ECO:0000313" key="3">
    <source>
        <dbReference type="Proteomes" id="UP001515480"/>
    </source>
</evidence>
<evidence type="ECO:0008006" key="4">
    <source>
        <dbReference type="Google" id="ProtNLM"/>
    </source>
</evidence>
<dbReference type="AlphaFoldDB" id="A0AB34JYN0"/>
<sequence length="552" mass="61217">MHGALRRVQAAAADGIAMVLRAVGHAHERAQREAVRRLRSYQRDRVLLLCESRRALECLVQWAARTRAAAASARRGDAAARAAWLRAARLLLSRMRAAKPPARRVVEPPPPPSERRGPLADEERRAPLVSEFLAAHALPRALSLWRSHAAACAQAARLSNTRRRHALASALRTLRRRAATSRPAPPAAAARAFARWRDGAHLAATRALAAARARGACLAAALRRWRDGAHALSARLYARAARGAAAAAGALRAWAAAATARSARRLLQLRASRVARRLAAARALRALAAAARAAAARARRRHRRHLALLAAALRTWRARHGASRLVRHVRRGLAQTRRTIAAAAIRRAWRALFLRWRRRARALAPPPPPRSATRRAVRRWSRALQLAALFRRRAAALLDDRAHVRRHSQLRLAVGAWRRLLTDLPRAVSLACREWNHFALARGFVELARHAVAQTRRCRSALVAHAIHLGAAWHHWSRAVRQSNQRRERANVASRYHQCRALLTAFTTLSLCPLRAPVLGPLEPITLNHQYLHKVSALSPAYGDHKVARRGV</sequence>
<reference evidence="2 3" key="1">
    <citation type="journal article" date="2024" name="Science">
        <title>Giant polyketide synthase enzymes in the biosynthesis of giant marine polyether toxins.</title>
        <authorList>
            <person name="Fallon T.R."/>
            <person name="Shende V.V."/>
            <person name="Wierzbicki I.H."/>
            <person name="Pendleton A.L."/>
            <person name="Watervoot N.F."/>
            <person name="Auber R.P."/>
            <person name="Gonzalez D.J."/>
            <person name="Wisecaver J.H."/>
            <person name="Moore B.S."/>
        </authorList>
    </citation>
    <scope>NUCLEOTIDE SEQUENCE [LARGE SCALE GENOMIC DNA]</scope>
    <source>
        <strain evidence="2 3">12B1</strain>
    </source>
</reference>
<gene>
    <name evidence="2" type="ORF">AB1Y20_020839</name>
</gene>
<protein>
    <recommendedName>
        <fullName evidence="4">Sfi1 spindle body domain-containing protein</fullName>
    </recommendedName>
</protein>
<evidence type="ECO:0000256" key="1">
    <source>
        <dbReference type="SAM" id="MobiDB-lite"/>
    </source>
</evidence>
<name>A0AB34JYN0_PRYPA</name>
<accession>A0AB34JYN0</accession>
<keyword evidence="3" id="KW-1185">Reference proteome</keyword>
<feature type="region of interest" description="Disordered" evidence="1">
    <location>
        <begin position="99"/>
        <end position="121"/>
    </location>
</feature>
<evidence type="ECO:0000313" key="2">
    <source>
        <dbReference type="EMBL" id="KAL1526016.1"/>
    </source>
</evidence>
<organism evidence="2 3">
    <name type="scientific">Prymnesium parvum</name>
    <name type="common">Toxic golden alga</name>
    <dbReference type="NCBI Taxonomy" id="97485"/>
    <lineage>
        <taxon>Eukaryota</taxon>
        <taxon>Haptista</taxon>
        <taxon>Haptophyta</taxon>
        <taxon>Prymnesiophyceae</taxon>
        <taxon>Prymnesiales</taxon>
        <taxon>Prymnesiaceae</taxon>
        <taxon>Prymnesium</taxon>
    </lineage>
</organism>
<proteinExistence type="predicted"/>